<evidence type="ECO:0000313" key="2">
    <source>
        <dbReference type="EMBL" id="ALM02497.1"/>
    </source>
</evidence>
<evidence type="ECO:0000256" key="1">
    <source>
        <dbReference type="SAM" id="Phobius"/>
    </source>
</evidence>
<keyword evidence="3" id="KW-1185">Reference proteome</keyword>
<evidence type="ECO:0000313" key="3">
    <source>
        <dbReference type="Proteomes" id="UP000203990"/>
    </source>
</evidence>
<organism evidence="2 3">
    <name type="scientific">Klebsiella phage vB_KpnM_KB57</name>
    <dbReference type="NCBI Taxonomy" id="1719140"/>
    <lineage>
        <taxon>Viruses</taxon>
        <taxon>Duplodnaviria</taxon>
        <taxon>Heunggongvirae</taxon>
        <taxon>Uroviricota</taxon>
        <taxon>Caudoviricetes</taxon>
        <taxon>Vequintavirinae</taxon>
        <taxon>Mydovirus</taxon>
        <taxon>Mydovirus KB57</taxon>
    </lineage>
</organism>
<sequence>MIWYWLALLGASFVTGGGIYAAYRFRKDKLDDFFDWVAGKVKRLLIIWVFVMGLVTLALTVPLWHTMTCQFDGWAANTETSYSWYKSTCLYKSKTGAWLPLGISRDQPQGDGDASN</sequence>
<dbReference type="OrthoDB" id="18334at10239"/>
<dbReference type="EMBL" id="KT934943">
    <property type="protein sequence ID" value="ALM02497.1"/>
    <property type="molecule type" value="Genomic_DNA"/>
</dbReference>
<keyword evidence="1" id="KW-1133">Transmembrane helix</keyword>
<reference evidence="2 3" key="1">
    <citation type="submission" date="2015-10" db="EMBL/GenBank/DDBJ databases">
        <title>Complete genome sequence of Klebsiella pneumoniae bacteriophage vB_KpnM_KB57.</title>
        <authorList>
            <person name="Volozhantsev N.V."/>
            <person name="Popova A.V."/>
            <person name="Krasilnikova V.M."/>
            <person name="Bogun A.G."/>
        </authorList>
    </citation>
    <scope>NUCLEOTIDE SEQUENCE [LARGE SCALE GENOMIC DNA]</scope>
</reference>
<feature type="transmembrane region" description="Helical" evidence="1">
    <location>
        <begin position="6"/>
        <end position="23"/>
    </location>
</feature>
<feature type="transmembrane region" description="Helical" evidence="1">
    <location>
        <begin position="44"/>
        <end position="64"/>
    </location>
</feature>
<keyword evidence="1" id="KW-0472">Membrane</keyword>
<dbReference type="RefSeq" id="YP_009187723.1">
    <property type="nucleotide sequence ID" value="NC_028659.1"/>
</dbReference>
<dbReference type="KEGG" id="vg:26523076"/>
<gene>
    <name evidence="2" type="ORF">KB57_110</name>
</gene>
<name>A0A0S1RV81_9CAUD</name>
<proteinExistence type="predicted"/>
<protein>
    <submittedName>
        <fullName evidence="2">Putative membrane protein</fullName>
    </submittedName>
</protein>
<dbReference type="GeneID" id="26523076"/>
<dbReference type="Proteomes" id="UP000203990">
    <property type="component" value="Segment"/>
</dbReference>
<keyword evidence="1" id="KW-0812">Transmembrane</keyword>
<accession>A0A0S1RV81</accession>